<protein>
    <submittedName>
        <fullName evidence="1">Uncharacterized protein</fullName>
    </submittedName>
</protein>
<gene>
    <name evidence="1" type="ORF">C5167_000681</name>
</gene>
<dbReference type="Proteomes" id="UP000316621">
    <property type="component" value="Chromosome 9"/>
</dbReference>
<proteinExistence type="predicted"/>
<evidence type="ECO:0000313" key="1">
    <source>
        <dbReference type="EMBL" id="RZC76574.1"/>
    </source>
</evidence>
<organism evidence="1 2">
    <name type="scientific">Papaver somniferum</name>
    <name type="common">Opium poppy</name>
    <dbReference type="NCBI Taxonomy" id="3469"/>
    <lineage>
        <taxon>Eukaryota</taxon>
        <taxon>Viridiplantae</taxon>
        <taxon>Streptophyta</taxon>
        <taxon>Embryophyta</taxon>
        <taxon>Tracheophyta</taxon>
        <taxon>Spermatophyta</taxon>
        <taxon>Magnoliopsida</taxon>
        <taxon>Ranunculales</taxon>
        <taxon>Papaveraceae</taxon>
        <taxon>Papaveroideae</taxon>
        <taxon>Papaver</taxon>
    </lineage>
</organism>
<name>A0A4Y7KT90_PAPSO</name>
<accession>A0A4Y7KT90</accession>
<dbReference type="EMBL" id="CM010723">
    <property type="protein sequence ID" value="RZC76574.1"/>
    <property type="molecule type" value="Genomic_DNA"/>
</dbReference>
<sequence>MLHSMKVWWCHGGARYCPELAEQSSTQENYGIDRVWKIRHNVAADLSGEADPLRKADKIEDLQFSVACYWMEMEALKRFRWQWYFLDSKQDNTWLVSRVPLRPVRHFCIVLIITIYMCRAVGFGEPIFNINSGKLQASLDRVGTFAEKETDDAMNITAKPSQRATWKRNNTIAVTP</sequence>
<dbReference type="AlphaFoldDB" id="A0A4Y7KT90"/>
<keyword evidence="2" id="KW-1185">Reference proteome</keyword>
<reference evidence="1 2" key="1">
    <citation type="journal article" date="2018" name="Science">
        <title>The opium poppy genome and morphinan production.</title>
        <authorList>
            <person name="Guo L."/>
            <person name="Winzer T."/>
            <person name="Yang X."/>
            <person name="Li Y."/>
            <person name="Ning Z."/>
            <person name="He Z."/>
            <person name="Teodor R."/>
            <person name="Lu Y."/>
            <person name="Bowser T.A."/>
            <person name="Graham I.A."/>
            <person name="Ye K."/>
        </authorList>
    </citation>
    <scope>NUCLEOTIDE SEQUENCE [LARGE SCALE GENOMIC DNA]</scope>
    <source>
        <strain evidence="2">cv. HN1</strain>
        <tissue evidence="1">Leaves</tissue>
    </source>
</reference>
<evidence type="ECO:0000313" key="2">
    <source>
        <dbReference type="Proteomes" id="UP000316621"/>
    </source>
</evidence>
<dbReference type="Gramene" id="RZC76574">
    <property type="protein sequence ID" value="RZC76574"/>
    <property type="gene ID" value="C5167_000681"/>
</dbReference>